<protein>
    <recommendedName>
        <fullName evidence="17">Histone deacetylase</fullName>
        <ecNumber evidence="17">3.5.1.98</ecNumber>
    </recommendedName>
</protein>
<dbReference type="PANTHER" id="PTHR10625">
    <property type="entry name" value="HISTONE DEACETYLASE HDAC1-RELATED"/>
    <property type="match status" value="1"/>
</dbReference>
<evidence type="ECO:0000256" key="13">
    <source>
        <dbReference type="ARBA" id="ARBA00023242"/>
    </source>
</evidence>
<dbReference type="InterPro" id="IPR023801">
    <property type="entry name" value="His_deacetylse_dom"/>
</dbReference>
<comment type="catalytic activity">
    <reaction evidence="16">
        <text>N(6)-acetyl-L-lysyl-[histone] + H2O = L-lysyl-[histone] + acetate</text>
        <dbReference type="Rhea" id="RHEA:58196"/>
        <dbReference type="Rhea" id="RHEA-COMP:9845"/>
        <dbReference type="Rhea" id="RHEA-COMP:11338"/>
        <dbReference type="ChEBI" id="CHEBI:15377"/>
        <dbReference type="ChEBI" id="CHEBI:29969"/>
        <dbReference type="ChEBI" id="CHEBI:30089"/>
        <dbReference type="ChEBI" id="CHEBI:61930"/>
        <dbReference type="EC" id="3.5.1.98"/>
    </reaction>
    <physiologicalReaction direction="left-to-right" evidence="16">
        <dbReference type="Rhea" id="RHEA:58197"/>
    </physiologicalReaction>
</comment>
<dbReference type="Gene3D" id="3.40.800.20">
    <property type="entry name" value="Histone deacetylase domain"/>
    <property type="match status" value="1"/>
</dbReference>
<dbReference type="GO" id="GO:0031507">
    <property type="term" value="P:heterochromatin formation"/>
    <property type="evidence" value="ECO:0007669"/>
    <property type="project" value="TreeGrafter"/>
</dbReference>
<accession>T2M6N6</accession>
<evidence type="ECO:0000256" key="19">
    <source>
        <dbReference type="PIRSR" id="PIRSR037913-2"/>
    </source>
</evidence>
<evidence type="ECO:0000256" key="11">
    <source>
        <dbReference type="ARBA" id="ARBA00023015"/>
    </source>
</evidence>
<evidence type="ECO:0000313" key="22">
    <source>
        <dbReference type="EMBL" id="CDG67565.1"/>
    </source>
</evidence>
<dbReference type="Pfam" id="PF00850">
    <property type="entry name" value="Hist_deacetyl"/>
    <property type="match status" value="1"/>
</dbReference>
<feature type="binding site" evidence="20">
    <location>
        <position position="183"/>
    </location>
    <ligand>
        <name>a divalent metal cation</name>
        <dbReference type="ChEBI" id="CHEBI:60240"/>
    </ligand>
</feature>
<dbReference type="PRINTS" id="PR01271">
    <property type="entry name" value="HISDACETLASE"/>
</dbReference>
<dbReference type="KEGG" id="hmg:100213777"/>
<keyword evidence="7" id="KW-0678">Repressor</keyword>
<feature type="binding site" evidence="19">
    <location>
        <position position="156"/>
    </location>
    <ligand>
        <name>substrate</name>
    </ligand>
</feature>
<dbReference type="AlphaFoldDB" id="T2M6N6"/>
<keyword evidence="6" id="KW-0963">Cytoplasm</keyword>
<feature type="binding site" evidence="20">
    <location>
        <position position="185"/>
    </location>
    <ligand>
        <name>a divalent metal cation</name>
        <dbReference type="ChEBI" id="CHEBI:60240"/>
    </ligand>
</feature>
<keyword evidence="13 17" id="KW-0539">Nucleus</keyword>
<dbReference type="SUPFAM" id="SSF52768">
    <property type="entry name" value="Arginase/deacetylase"/>
    <property type="match status" value="1"/>
</dbReference>
<evidence type="ECO:0000256" key="15">
    <source>
        <dbReference type="ARBA" id="ARBA00049193"/>
    </source>
</evidence>
<evidence type="ECO:0000256" key="18">
    <source>
        <dbReference type="PIRSR" id="PIRSR037913-1"/>
    </source>
</evidence>
<feature type="binding site" evidence="19">
    <location>
        <position position="106"/>
    </location>
    <ligand>
        <name>substrate</name>
    </ligand>
</feature>
<evidence type="ECO:0000256" key="6">
    <source>
        <dbReference type="ARBA" id="ARBA00022490"/>
    </source>
</evidence>
<dbReference type="GO" id="GO:0005694">
    <property type="term" value="C:chromosome"/>
    <property type="evidence" value="ECO:0007669"/>
    <property type="project" value="UniProtKB-SubCell"/>
</dbReference>
<dbReference type="GO" id="GO:0005737">
    <property type="term" value="C:cytoplasm"/>
    <property type="evidence" value="ECO:0007669"/>
    <property type="project" value="UniProtKB-SubCell"/>
</dbReference>
<evidence type="ECO:0000259" key="21">
    <source>
        <dbReference type="Pfam" id="PF00850"/>
    </source>
</evidence>
<comment type="similarity">
    <text evidence="17">Belongs to the histone deacetylase family. HD Type 1 subfamily.</text>
</comment>
<dbReference type="GO" id="GO:0005634">
    <property type="term" value="C:nucleus"/>
    <property type="evidence" value="ECO:0007669"/>
    <property type="project" value="UniProtKB-SubCell"/>
</dbReference>
<dbReference type="EMBL" id="HAAD01001333">
    <property type="protein sequence ID" value="CDG67565.1"/>
    <property type="molecule type" value="mRNA"/>
</dbReference>
<gene>
    <name evidence="22" type="primary">HDAC8</name>
</gene>
<comment type="subcellular location">
    <subcellularLocation>
        <location evidence="3">Chromosome</location>
    </subcellularLocation>
    <subcellularLocation>
        <location evidence="4">Cytoplasm</location>
    </subcellularLocation>
    <subcellularLocation>
        <location evidence="2 17">Nucleus</location>
    </subcellularLocation>
</comment>
<dbReference type="GO" id="GO:0141221">
    <property type="term" value="F:histone deacetylase activity, hydrolytic mechanism"/>
    <property type="evidence" value="ECO:0007669"/>
    <property type="project" value="UniProtKB-EC"/>
</dbReference>
<comment type="catalytic activity">
    <reaction evidence="15">
        <text>N(6)-(2E)-butenoyl-L-lysyl-[protein] + H2O = (2E)-2-butenoate + L-lysyl-[protein]</text>
        <dbReference type="Rhea" id="RHEA:69172"/>
        <dbReference type="Rhea" id="RHEA-COMP:9752"/>
        <dbReference type="Rhea" id="RHEA-COMP:13707"/>
        <dbReference type="ChEBI" id="CHEBI:15377"/>
        <dbReference type="ChEBI" id="CHEBI:29969"/>
        <dbReference type="ChEBI" id="CHEBI:35899"/>
        <dbReference type="ChEBI" id="CHEBI:137954"/>
    </reaction>
    <physiologicalReaction direction="left-to-right" evidence="15">
        <dbReference type="Rhea" id="RHEA:69173"/>
    </physiologicalReaction>
</comment>
<keyword evidence="11 17" id="KW-0805">Transcription regulation</keyword>
<keyword evidence="9 17" id="KW-0378">Hydrolase</keyword>
<dbReference type="PRINTS" id="PR01270">
    <property type="entry name" value="HDASUPER"/>
</dbReference>
<dbReference type="GO" id="GO:0046872">
    <property type="term" value="F:metal ion binding"/>
    <property type="evidence" value="ECO:0007669"/>
    <property type="project" value="UniProtKB-KW"/>
</dbReference>
<dbReference type="InterPro" id="IPR000286">
    <property type="entry name" value="HDACs"/>
</dbReference>
<proteinExistence type="evidence at transcript level"/>
<dbReference type="InterPro" id="IPR037138">
    <property type="entry name" value="His_deacetylse_dom_sf"/>
</dbReference>
<evidence type="ECO:0000256" key="20">
    <source>
        <dbReference type="PIRSR" id="PIRSR037913-3"/>
    </source>
</evidence>
<evidence type="ECO:0000256" key="7">
    <source>
        <dbReference type="ARBA" id="ARBA00022491"/>
    </source>
</evidence>
<feature type="active site" description="Proton acceptor" evidence="18">
    <location>
        <position position="148"/>
    </location>
</feature>
<evidence type="ECO:0000256" key="10">
    <source>
        <dbReference type="ARBA" id="ARBA00022853"/>
    </source>
</evidence>
<dbReference type="PIRSF" id="PIRSF037913">
    <property type="entry name" value="His_deacetylse_1"/>
    <property type="match status" value="1"/>
</dbReference>
<dbReference type="OrthoDB" id="73273at2759"/>
<evidence type="ECO:0000256" key="2">
    <source>
        <dbReference type="ARBA" id="ARBA00004123"/>
    </source>
</evidence>
<keyword evidence="8 20" id="KW-0479">Metal-binding</keyword>
<evidence type="ECO:0000256" key="3">
    <source>
        <dbReference type="ARBA" id="ARBA00004286"/>
    </source>
</evidence>
<comment type="catalytic activity">
    <reaction evidence="14">
        <text>N(6)-acetyl-L-lysyl-[protein] + H2O = L-lysyl-[protein] + acetate</text>
        <dbReference type="Rhea" id="RHEA:58108"/>
        <dbReference type="Rhea" id="RHEA-COMP:9752"/>
        <dbReference type="Rhea" id="RHEA-COMP:10731"/>
        <dbReference type="ChEBI" id="CHEBI:15377"/>
        <dbReference type="ChEBI" id="CHEBI:29969"/>
        <dbReference type="ChEBI" id="CHEBI:30089"/>
        <dbReference type="ChEBI" id="CHEBI:61930"/>
    </reaction>
    <physiologicalReaction direction="left-to-right" evidence="14">
        <dbReference type="Rhea" id="RHEA:58109"/>
    </physiologicalReaction>
</comment>
<evidence type="ECO:0000256" key="12">
    <source>
        <dbReference type="ARBA" id="ARBA00023163"/>
    </source>
</evidence>
<evidence type="ECO:0000256" key="4">
    <source>
        <dbReference type="ARBA" id="ARBA00004496"/>
    </source>
</evidence>
<dbReference type="InterPro" id="IPR023696">
    <property type="entry name" value="Ureohydrolase_dom_sf"/>
</dbReference>
<reference evidence="22" key="1">
    <citation type="journal article" date="2013" name="Genome Biol. Evol.">
        <title>Punctuated emergences of genetic and phenotypic innovations in eumetazoan, bilaterian, euteleostome, and hominidae ancestors.</title>
        <authorList>
            <person name="Wenger Y."/>
            <person name="Galliot B."/>
        </authorList>
    </citation>
    <scope>NUCLEOTIDE SEQUENCE</scope>
    <source>
        <tissue evidence="22">Whole animals</tissue>
    </source>
</reference>
<dbReference type="EC" id="3.5.1.98" evidence="17"/>
<keyword evidence="10 17" id="KW-0156">Chromatin regulator</keyword>
<evidence type="ECO:0000256" key="17">
    <source>
        <dbReference type="PIRNR" id="PIRNR037913"/>
    </source>
</evidence>
<keyword evidence="12 17" id="KW-0804">Transcription</keyword>
<evidence type="ECO:0000256" key="1">
    <source>
        <dbReference type="ARBA" id="ARBA00001968"/>
    </source>
</evidence>
<comment type="cofactor">
    <cofactor evidence="1">
        <name>a divalent metal cation</name>
        <dbReference type="ChEBI" id="CHEBI:60240"/>
    </cofactor>
</comment>
<evidence type="ECO:0000256" key="9">
    <source>
        <dbReference type="ARBA" id="ARBA00022801"/>
    </source>
</evidence>
<name>T2M6N6_HYDVU</name>
<dbReference type="PANTHER" id="PTHR10625:SF14">
    <property type="entry name" value="HISTONE DEACETYLASE 8"/>
    <property type="match status" value="1"/>
</dbReference>
<organism evidence="22">
    <name type="scientific">Hydra vulgaris</name>
    <name type="common">Hydra</name>
    <name type="synonym">Hydra attenuata</name>
    <dbReference type="NCBI Taxonomy" id="6087"/>
    <lineage>
        <taxon>Eukaryota</taxon>
        <taxon>Metazoa</taxon>
        <taxon>Cnidaria</taxon>
        <taxon>Hydrozoa</taxon>
        <taxon>Hydroidolina</taxon>
        <taxon>Anthoathecata</taxon>
        <taxon>Aplanulata</taxon>
        <taxon>Hydridae</taxon>
        <taxon>Hydra</taxon>
    </lineage>
</organism>
<evidence type="ECO:0000256" key="5">
    <source>
        <dbReference type="ARBA" id="ARBA00022454"/>
    </source>
</evidence>
<evidence type="ECO:0000256" key="14">
    <source>
        <dbReference type="ARBA" id="ARBA00049136"/>
    </source>
</evidence>
<evidence type="ECO:0000256" key="8">
    <source>
        <dbReference type="ARBA" id="ARBA00022723"/>
    </source>
</evidence>
<feature type="binding site" evidence="20">
    <location>
        <position position="272"/>
    </location>
    <ligand>
        <name>a divalent metal cation</name>
        <dbReference type="ChEBI" id="CHEBI:60240"/>
    </ligand>
</feature>
<dbReference type="GO" id="GO:0160008">
    <property type="term" value="F:protein decrotonylase activity"/>
    <property type="evidence" value="ECO:0007669"/>
    <property type="project" value="RHEA"/>
</dbReference>
<sequence>MTSAALEIAYIHSEKYVSICDKHPKVKGRASMVHDLIESYDLLSLMKIVAPFEASCNDLLTYHTEKYIQTLEFVEKRLVNSIESHEEDCFNEDEINYINEIGLGYDCSLFSNIYLYAKAIVGGTLSAANCLIDSQAVVSINLNGGWHHARTDEASGFCYVNDIVIGILKLLTKFKKVLYIDLDVHHGDYVEEAFLYTNKVVTFSIHKFGDGFFPGTGMKNSIGKGKGKYYTINAPLKDGVDNKMFTYVFKNIFTEVFHCFSPEVIVVQCGADCLTGDPLGSFNLTSEALVDCVKFVLKEKVPTMILGGGGYNLSNTARCWTQVIAGILNTTLNNDIPEHDKWECYGPDFALSFNPNHKKNENSLEYIEDLLSFLKGNIKFMRGFSKNEISI</sequence>
<feature type="domain" description="Histone deacetylase" evidence="21">
    <location>
        <begin position="23"/>
        <end position="326"/>
    </location>
</feature>
<feature type="binding site" evidence="19">
    <location>
        <position position="311"/>
    </location>
    <ligand>
        <name>substrate</name>
    </ligand>
</feature>
<evidence type="ECO:0000256" key="16">
    <source>
        <dbReference type="ARBA" id="ARBA00049416"/>
    </source>
</evidence>
<dbReference type="InterPro" id="IPR003084">
    <property type="entry name" value="HDAC_I/II"/>
</dbReference>
<dbReference type="OMA" id="CFWHSTG"/>
<keyword evidence="5" id="KW-0158">Chromosome</keyword>